<keyword evidence="1" id="KW-0175">Coiled coil</keyword>
<sequence length="388" mass="44603">MASPRASQNDQETIKEVVQTSVDLLTEQIRDGFRNLRLVLDVEAATDATAQPSSIHSVAQASRIRELEENVRNLETQLSLGAANNTTESEELLPDKIIKMYKDLLHDIQKYARRFYRNYSNQPVATSSDPQPDFFTDIFRAWGKGLGERALMNRTRFLIFRILYEAFFSMPYFETEHIDFKVSKPYFVHDVKYDFSSKDGERQPRSVVVPPWLAVKAGLEIFEQEFRGCVKNKRDRDDRLLYQASLSQWREQTMRLVTHLGLSSFPANASEHVREACTDIKELLQPILTNHDDPQQLHAQTMALCESASKFTLTLRRAKQRYQIELPRLQEPFREENHNLWTVENVTAVHQQPKEVLFPVTGLLATVAASGKRQVLVQAYVVGDGSKI</sequence>
<proteinExistence type="predicted"/>
<comment type="caution">
    <text evidence="2">The sequence shown here is derived from an EMBL/GenBank/DDBJ whole genome shotgun (WGS) entry which is preliminary data.</text>
</comment>
<keyword evidence="3" id="KW-1185">Reference proteome</keyword>
<accession>A0A9P7YGT0</accession>
<reference evidence="2" key="1">
    <citation type="journal article" date="2021" name="IMA Fungus">
        <title>Genomic characterization of three marine fungi, including Emericellopsis atlantica sp. nov. with signatures of a generalist lifestyle and marine biomass degradation.</title>
        <authorList>
            <person name="Hagestad O.C."/>
            <person name="Hou L."/>
            <person name="Andersen J.H."/>
            <person name="Hansen E.H."/>
            <person name="Altermark B."/>
            <person name="Li C."/>
            <person name="Kuhnert E."/>
            <person name="Cox R.J."/>
            <person name="Crous P.W."/>
            <person name="Spatafora J.W."/>
            <person name="Lail K."/>
            <person name="Amirebrahimi M."/>
            <person name="Lipzen A."/>
            <person name="Pangilinan J."/>
            <person name="Andreopoulos W."/>
            <person name="Hayes R.D."/>
            <person name="Ng V."/>
            <person name="Grigoriev I.V."/>
            <person name="Jackson S.A."/>
            <person name="Sutton T.D.S."/>
            <person name="Dobson A.D.W."/>
            <person name="Rama T."/>
        </authorList>
    </citation>
    <scope>NUCLEOTIDE SEQUENCE</scope>
    <source>
        <strain evidence="2">TRa018bII</strain>
    </source>
</reference>
<evidence type="ECO:0000313" key="3">
    <source>
        <dbReference type="Proteomes" id="UP000824998"/>
    </source>
</evidence>
<gene>
    <name evidence="2" type="ORF">BJ875DRAFT_512874</name>
</gene>
<protein>
    <submittedName>
        <fullName evidence="2">Uncharacterized protein</fullName>
    </submittedName>
</protein>
<name>A0A9P7YGT0_9HELO</name>
<feature type="coiled-coil region" evidence="1">
    <location>
        <begin position="57"/>
        <end position="84"/>
    </location>
</feature>
<evidence type="ECO:0000256" key="1">
    <source>
        <dbReference type="SAM" id="Coils"/>
    </source>
</evidence>
<organism evidence="2 3">
    <name type="scientific">Amylocarpus encephaloides</name>
    <dbReference type="NCBI Taxonomy" id="45428"/>
    <lineage>
        <taxon>Eukaryota</taxon>
        <taxon>Fungi</taxon>
        <taxon>Dikarya</taxon>
        <taxon>Ascomycota</taxon>
        <taxon>Pezizomycotina</taxon>
        <taxon>Leotiomycetes</taxon>
        <taxon>Helotiales</taxon>
        <taxon>Helotiales incertae sedis</taxon>
        <taxon>Amylocarpus</taxon>
    </lineage>
</organism>
<dbReference type="EMBL" id="MU251514">
    <property type="protein sequence ID" value="KAG9233141.1"/>
    <property type="molecule type" value="Genomic_DNA"/>
</dbReference>
<dbReference type="AlphaFoldDB" id="A0A9P7YGT0"/>
<dbReference type="Proteomes" id="UP000824998">
    <property type="component" value="Unassembled WGS sequence"/>
</dbReference>
<evidence type="ECO:0000313" key="2">
    <source>
        <dbReference type="EMBL" id="KAG9233141.1"/>
    </source>
</evidence>